<name>A0A165ZSS3_9EURY</name>
<dbReference type="Proteomes" id="UP000077245">
    <property type="component" value="Unassembled WGS sequence"/>
</dbReference>
<dbReference type="OrthoDB" id="73853at2157"/>
<evidence type="ECO:0000313" key="1">
    <source>
        <dbReference type="EMBL" id="KZX11114.1"/>
    </source>
</evidence>
<dbReference type="RefSeq" id="WP_067092261.1">
    <property type="nucleotide sequence ID" value="NZ_LWMV01000194.1"/>
</dbReference>
<accession>A0A165ZSS3</accession>
<dbReference type="EMBL" id="LWMV01000194">
    <property type="protein sequence ID" value="KZX11114.1"/>
    <property type="molecule type" value="Genomic_DNA"/>
</dbReference>
<reference evidence="1 2" key="1">
    <citation type="submission" date="2016-04" db="EMBL/GenBank/DDBJ databases">
        <title>Genome sequence of Methanobrevibacter curvatus DSM 11111.</title>
        <authorList>
            <person name="Poehlein A."/>
            <person name="Seedorf H."/>
            <person name="Daniel R."/>
        </authorList>
    </citation>
    <scope>NUCLEOTIDE SEQUENCE [LARGE SCALE GENOMIC DNA]</scope>
    <source>
        <strain evidence="1 2">DSM 11111</strain>
    </source>
</reference>
<sequence length="123" mass="13940">MIKEPILVDYKYDSTVDALSIKVKTYEHERSVELTDDVIMDFNKDNEFVALEILNASYVLDVDESSLENIRDISLSVKVTDYVIFVNAIFTLPVSNHEEIKVTNASIANDINLPKWDANLVTA</sequence>
<dbReference type="PATRIC" id="fig|49547.3.peg.1655"/>
<proteinExistence type="predicted"/>
<dbReference type="Pfam" id="PF10049">
    <property type="entry name" value="DUF2283"/>
    <property type="match status" value="1"/>
</dbReference>
<organism evidence="1 2">
    <name type="scientific">Methanobrevibacter curvatus</name>
    <dbReference type="NCBI Taxonomy" id="49547"/>
    <lineage>
        <taxon>Archaea</taxon>
        <taxon>Methanobacteriati</taxon>
        <taxon>Methanobacteriota</taxon>
        <taxon>Methanomada group</taxon>
        <taxon>Methanobacteria</taxon>
        <taxon>Methanobacteriales</taxon>
        <taxon>Methanobacteriaceae</taxon>
        <taxon>Methanobrevibacter</taxon>
    </lineage>
</organism>
<evidence type="ECO:0008006" key="3">
    <source>
        <dbReference type="Google" id="ProtNLM"/>
    </source>
</evidence>
<gene>
    <name evidence="1" type="ORF">MBCUR_15490</name>
</gene>
<keyword evidence="2" id="KW-1185">Reference proteome</keyword>
<dbReference type="InterPro" id="IPR019270">
    <property type="entry name" value="DUF2283"/>
</dbReference>
<protein>
    <recommendedName>
        <fullName evidence="3">DUF2283 domain-containing protein</fullName>
    </recommendedName>
</protein>
<dbReference type="STRING" id="49547.MBCUR_15490"/>
<comment type="caution">
    <text evidence="1">The sequence shown here is derived from an EMBL/GenBank/DDBJ whole genome shotgun (WGS) entry which is preliminary data.</text>
</comment>
<evidence type="ECO:0000313" key="2">
    <source>
        <dbReference type="Proteomes" id="UP000077245"/>
    </source>
</evidence>
<dbReference type="AlphaFoldDB" id="A0A165ZSS3"/>